<organism evidence="2 3">
    <name type="scientific">Ceratodon purpureus</name>
    <name type="common">Fire moss</name>
    <name type="synonym">Dicranum purpureum</name>
    <dbReference type="NCBI Taxonomy" id="3225"/>
    <lineage>
        <taxon>Eukaryota</taxon>
        <taxon>Viridiplantae</taxon>
        <taxon>Streptophyta</taxon>
        <taxon>Embryophyta</taxon>
        <taxon>Bryophyta</taxon>
        <taxon>Bryophytina</taxon>
        <taxon>Bryopsida</taxon>
        <taxon>Dicranidae</taxon>
        <taxon>Pseudoditrichales</taxon>
        <taxon>Ditrichaceae</taxon>
        <taxon>Ceratodon</taxon>
    </lineage>
</organism>
<evidence type="ECO:0000313" key="3">
    <source>
        <dbReference type="Proteomes" id="UP000822688"/>
    </source>
</evidence>
<dbReference type="AlphaFoldDB" id="A0A8T0IA16"/>
<name>A0A8T0IA16_CERPU</name>
<dbReference type="EMBL" id="CM026424">
    <property type="protein sequence ID" value="KAG0579621.1"/>
    <property type="molecule type" value="Genomic_DNA"/>
</dbReference>
<gene>
    <name evidence="2" type="ORF">KC19_4G110600</name>
</gene>
<keyword evidence="1" id="KW-1133">Transmembrane helix</keyword>
<keyword evidence="1" id="KW-0812">Transmembrane</keyword>
<evidence type="ECO:0000256" key="1">
    <source>
        <dbReference type="SAM" id="Phobius"/>
    </source>
</evidence>
<protein>
    <submittedName>
        <fullName evidence="2">Uncharacterized protein</fullName>
    </submittedName>
</protein>
<dbReference type="Proteomes" id="UP000822688">
    <property type="component" value="Chromosome 4"/>
</dbReference>
<comment type="caution">
    <text evidence="2">The sequence shown here is derived from an EMBL/GenBank/DDBJ whole genome shotgun (WGS) entry which is preliminary data.</text>
</comment>
<proteinExistence type="predicted"/>
<evidence type="ECO:0000313" key="2">
    <source>
        <dbReference type="EMBL" id="KAG0579621.1"/>
    </source>
</evidence>
<feature type="transmembrane region" description="Helical" evidence="1">
    <location>
        <begin position="44"/>
        <end position="61"/>
    </location>
</feature>
<reference evidence="2" key="1">
    <citation type="submission" date="2020-06" db="EMBL/GenBank/DDBJ databases">
        <title>WGS assembly of Ceratodon purpureus strain R40.</title>
        <authorList>
            <person name="Carey S.B."/>
            <person name="Jenkins J."/>
            <person name="Shu S."/>
            <person name="Lovell J.T."/>
            <person name="Sreedasyam A."/>
            <person name="Maumus F."/>
            <person name="Tiley G.P."/>
            <person name="Fernandez-Pozo N."/>
            <person name="Barry K."/>
            <person name="Chen C."/>
            <person name="Wang M."/>
            <person name="Lipzen A."/>
            <person name="Daum C."/>
            <person name="Saski C.A."/>
            <person name="Payton A.C."/>
            <person name="Mcbreen J.C."/>
            <person name="Conrad R.E."/>
            <person name="Kollar L.M."/>
            <person name="Olsson S."/>
            <person name="Huttunen S."/>
            <person name="Landis J.B."/>
            <person name="Wickett N.J."/>
            <person name="Johnson M.G."/>
            <person name="Rensing S.A."/>
            <person name="Grimwood J."/>
            <person name="Schmutz J."/>
            <person name="Mcdaniel S.F."/>
        </authorList>
    </citation>
    <scope>NUCLEOTIDE SEQUENCE</scope>
    <source>
        <strain evidence="2">R40</strain>
    </source>
</reference>
<keyword evidence="3" id="KW-1185">Reference proteome</keyword>
<accession>A0A8T0IA16</accession>
<keyword evidence="1" id="KW-0472">Membrane</keyword>
<sequence length="105" mass="12066">MDRATFFAACTATSMWKRFSRRLENNPQSTKEYLLGVKSSTRTSVFFSGIMTWFLFSVTTFRHSLQDTKRLARTQLLTIMKGQCKADSISLEESLNPSDNLTILR</sequence>